<dbReference type="EMBL" id="JAAGMA010000137">
    <property type="protein sequence ID" value="NEB08223.1"/>
    <property type="molecule type" value="Genomic_DNA"/>
</dbReference>
<feature type="compositionally biased region" description="Basic and acidic residues" evidence="1">
    <location>
        <begin position="16"/>
        <end position="46"/>
    </location>
</feature>
<reference evidence="2 3" key="1">
    <citation type="submission" date="2020-01" db="EMBL/GenBank/DDBJ databases">
        <title>Insect and environment-associated Actinomycetes.</title>
        <authorList>
            <person name="Currrie C."/>
            <person name="Chevrette M."/>
            <person name="Carlson C."/>
            <person name="Stubbendieck R."/>
            <person name="Wendt-Pienkowski E."/>
        </authorList>
    </citation>
    <scope>NUCLEOTIDE SEQUENCE [LARGE SCALE GENOMIC DNA]</scope>
    <source>
        <strain evidence="2 3">SID14163</strain>
    </source>
</reference>
<protein>
    <submittedName>
        <fullName evidence="2">Uncharacterized protein</fullName>
    </submittedName>
</protein>
<dbReference type="AlphaFoldDB" id="A0A7K3PEC9"/>
<comment type="caution">
    <text evidence="2">The sequence shown here is derived from an EMBL/GenBank/DDBJ whole genome shotgun (WGS) entry which is preliminary data.</text>
</comment>
<name>A0A7K3PEC9_9ACTN</name>
<dbReference type="Proteomes" id="UP000470446">
    <property type="component" value="Unassembled WGS sequence"/>
</dbReference>
<sequence length="69" mass="7939">MLGQKKGRRETYAQAREFDVDGKPVKDVDFTDHGRPRDHDDPHQHPYNENSTGGSRSRGEAEPLEGWNY</sequence>
<evidence type="ECO:0000256" key="1">
    <source>
        <dbReference type="SAM" id="MobiDB-lite"/>
    </source>
</evidence>
<accession>A0A7K3PEC9</accession>
<proteinExistence type="predicted"/>
<feature type="region of interest" description="Disordered" evidence="1">
    <location>
        <begin position="1"/>
        <end position="69"/>
    </location>
</feature>
<dbReference type="RefSeq" id="WP_164244119.1">
    <property type="nucleotide sequence ID" value="NZ_JAAGMA010000137.1"/>
</dbReference>
<evidence type="ECO:0000313" key="2">
    <source>
        <dbReference type="EMBL" id="NEB08223.1"/>
    </source>
</evidence>
<evidence type="ECO:0000313" key="3">
    <source>
        <dbReference type="Proteomes" id="UP000470446"/>
    </source>
</evidence>
<organism evidence="2 3">
    <name type="scientific">Streptomyces coelicoflavus</name>
    <dbReference type="NCBI Taxonomy" id="285562"/>
    <lineage>
        <taxon>Bacteria</taxon>
        <taxon>Bacillati</taxon>
        <taxon>Actinomycetota</taxon>
        <taxon>Actinomycetes</taxon>
        <taxon>Kitasatosporales</taxon>
        <taxon>Streptomycetaceae</taxon>
        <taxon>Streptomyces</taxon>
    </lineage>
</organism>
<gene>
    <name evidence="2" type="ORF">G3I32_04950</name>
</gene>